<dbReference type="EMBL" id="JBFNQD010000001">
    <property type="protein sequence ID" value="MEW9305307.1"/>
    <property type="molecule type" value="Genomic_DNA"/>
</dbReference>
<organism evidence="5 6">
    <name type="scientific">Labrys neptuniae</name>
    <dbReference type="NCBI Taxonomy" id="376174"/>
    <lineage>
        <taxon>Bacteria</taxon>
        <taxon>Pseudomonadati</taxon>
        <taxon>Pseudomonadota</taxon>
        <taxon>Alphaproteobacteria</taxon>
        <taxon>Hyphomicrobiales</taxon>
        <taxon>Xanthobacteraceae</taxon>
        <taxon>Labrys</taxon>
    </lineage>
</organism>
<dbReference type="PROSITE" id="PS50043">
    <property type="entry name" value="HTH_LUXR_2"/>
    <property type="match status" value="1"/>
</dbReference>
<evidence type="ECO:0000313" key="6">
    <source>
        <dbReference type="Proteomes" id="UP001555786"/>
    </source>
</evidence>
<keyword evidence="1" id="KW-0805">Transcription regulation</keyword>
<evidence type="ECO:0000256" key="2">
    <source>
        <dbReference type="ARBA" id="ARBA00023125"/>
    </source>
</evidence>
<dbReference type="Proteomes" id="UP001555786">
    <property type="component" value="Unassembled WGS sequence"/>
</dbReference>
<dbReference type="PRINTS" id="PR00038">
    <property type="entry name" value="HTHLUXR"/>
</dbReference>
<feature type="domain" description="HTH luxR-type" evidence="4">
    <location>
        <begin position="165"/>
        <end position="230"/>
    </location>
</feature>
<name>A0ABV3PI46_9HYPH</name>
<dbReference type="SMART" id="SM00421">
    <property type="entry name" value="HTH_LUXR"/>
    <property type="match status" value="1"/>
</dbReference>
<sequence length="234" mass="25761">MDQLYGTVFAIERSDDLASIQQRVRAAALPFGFDRFVLFSAAPVRDDLVEKIYWAEGNWFGDGTVVDAKTYVRRCPVTRHILSTDEAFFWTKTVSSRGEKYRVVRTPRGAGVHGLQIPVFGPAGLEGAVTYGGERIDSSARARIALTIIGVTAFRSARRLIEGGGDDTAANLTPREREVLRWTAAGRRQADIAATLGLSERTVENHLRRARLRLGAATTAQAVRTAIRQGEIED</sequence>
<dbReference type="Gene3D" id="1.10.10.10">
    <property type="entry name" value="Winged helix-like DNA-binding domain superfamily/Winged helix DNA-binding domain"/>
    <property type="match status" value="1"/>
</dbReference>
<dbReference type="InterPro" id="IPR016032">
    <property type="entry name" value="Sig_transdc_resp-reg_C-effctor"/>
</dbReference>
<comment type="caution">
    <text evidence="5">The sequence shown here is derived from an EMBL/GenBank/DDBJ whole genome shotgun (WGS) entry which is preliminary data.</text>
</comment>
<dbReference type="InterPro" id="IPR036693">
    <property type="entry name" value="TF_LuxR_autoind-bd_dom_sf"/>
</dbReference>
<dbReference type="PANTHER" id="PTHR44688">
    <property type="entry name" value="DNA-BINDING TRANSCRIPTIONAL ACTIVATOR DEVR_DOSR"/>
    <property type="match status" value="1"/>
</dbReference>
<dbReference type="NCBIfam" id="TIGR03541">
    <property type="entry name" value="reg_near_HchA"/>
    <property type="match status" value="1"/>
</dbReference>
<protein>
    <submittedName>
        <fullName evidence="5">PA1136 family autoinducer-binding transcriptional regulator</fullName>
    </submittedName>
</protein>
<dbReference type="InterPro" id="IPR005143">
    <property type="entry name" value="TF_LuxR_autoind-bd_dom"/>
</dbReference>
<reference evidence="5 6" key="1">
    <citation type="submission" date="2024-07" db="EMBL/GenBank/DDBJ databases">
        <title>Description of Labrys sedimenti sp. nov., isolated from a diclofenac-degrading enrichment culture.</title>
        <authorList>
            <person name="Tancsics A."/>
            <person name="Csepanyi A."/>
        </authorList>
    </citation>
    <scope>NUCLEOTIDE SEQUENCE [LARGE SCALE GENOMIC DNA]</scope>
    <source>
        <strain evidence="5 6">LMG 23578</strain>
    </source>
</reference>
<evidence type="ECO:0000313" key="5">
    <source>
        <dbReference type="EMBL" id="MEW9305307.1"/>
    </source>
</evidence>
<dbReference type="Pfam" id="PF00196">
    <property type="entry name" value="GerE"/>
    <property type="match status" value="1"/>
</dbReference>
<evidence type="ECO:0000259" key="4">
    <source>
        <dbReference type="PROSITE" id="PS50043"/>
    </source>
</evidence>
<accession>A0ABV3PI46</accession>
<dbReference type="Pfam" id="PF03472">
    <property type="entry name" value="Autoind_bind"/>
    <property type="match status" value="1"/>
</dbReference>
<dbReference type="InterPro" id="IPR000792">
    <property type="entry name" value="Tscrpt_reg_LuxR_C"/>
</dbReference>
<keyword evidence="6" id="KW-1185">Reference proteome</keyword>
<dbReference type="InterPro" id="IPR036388">
    <property type="entry name" value="WH-like_DNA-bd_sf"/>
</dbReference>
<dbReference type="InterPro" id="IPR019941">
    <property type="entry name" value="Tscrpt_reg_LuxR_HchA-assoc"/>
</dbReference>
<dbReference type="PANTHER" id="PTHR44688:SF16">
    <property type="entry name" value="DNA-BINDING TRANSCRIPTIONAL ACTIVATOR DEVR_DOSR"/>
    <property type="match status" value="1"/>
</dbReference>
<dbReference type="RefSeq" id="WP_367623385.1">
    <property type="nucleotide sequence ID" value="NZ_JBFNQD010000001.1"/>
</dbReference>
<dbReference type="SUPFAM" id="SSF46894">
    <property type="entry name" value="C-terminal effector domain of the bipartite response regulators"/>
    <property type="match status" value="1"/>
</dbReference>
<evidence type="ECO:0000256" key="1">
    <source>
        <dbReference type="ARBA" id="ARBA00023015"/>
    </source>
</evidence>
<dbReference type="SUPFAM" id="SSF75516">
    <property type="entry name" value="Pheromone-binding domain of LuxR-like quorum-sensing transcription factors"/>
    <property type="match status" value="1"/>
</dbReference>
<keyword evidence="3" id="KW-0804">Transcription</keyword>
<dbReference type="Gene3D" id="3.30.450.80">
    <property type="entry name" value="Transcription factor LuxR-like, autoinducer-binding domain"/>
    <property type="match status" value="1"/>
</dbReference>
<proteinExistence type="predicted"/>
<evidence type="ECO:0000256" key="3">
    <source>
        <dbReference type="ARBA" id="ARBA00023163"/>
    </source>
</evidence>
<gene>
    <name evidence="5" type="ORF">ABXS05_07155</name>
</gene>
<dbReference type="CDD" id="cd06170">
    <property type="entry name" value="LuxR_C_like"/>
    <property type="match status" value="1"/>
</dbReference>
<keyword evidence="2" id="KW-0238">DNA-binding</keyword>